<dbReference type="GO" id="GO:0016758">
    <property type="term" value="F:hexosyltransferase activity"/>
    <property type="evidence" value="ECO:0007669"/>
    <property type="project" value="UniProtKB-ARBA"/>
</dbReference>
<protein>
    <submittedName>
        <fullName evidence="2">Glycosyltransferase family 2 protein</fullName>
    </submittedName>
</protein>
<sequence>MNSQVSIIIPNYNCLQYLDTCINSIYQQKNVQFEIIIVDDGSTDGSIDYLQQLAAEKNEVRIFCQQRKGVVAARNLAITQANSDYLAFLDADDYWSADKLASQLAFHLKHPDCVLSFTDYMHFNELNEEIIGCFDYWPEFKCNKQSKDFQLLENPISQMITTNIVGTSSVMVKRSAIVDVGGFDNKLSSATDLDCWLKIAKRGDVAYSTLCAMHYLMRANSITANRENRLAAMVEIINRNQSVVSNNELKKIKARLSECYGEFYRELGHYSKALMYSNKAFWLFPHKRNFKHMLYDLKHLFGAHS</sequence>
<keyword evidence="2" id="KW-0808">Transferase</keyword>
<name>A0A3A3EL17_9GAMM</name>
<reference evidence="2 3" key="1">
    <citation type="submission" date="2018-09" db="EMBL/GenBank/DDBJ databases">
        <title>Identification of marine bacteria producing industrial enzymes.</title>
        <authorList>
            <person name="Cheng T.H."/>
            <person name="Saidin J."/>
            <person name="Muhd D.D."/>
            <person name="Isa M.N.M."/>
            <person name="Bakar M.F.A."/>
            <person name="Ismail N."/>
        </authorList>
    </citation>
    <scope>NUCLEOTIDE SEQUENCE [LARGE SCALE GENOMIC DNA]</scope>
    <source>
        <strain evidence="2 3">MNAD 1.6</strain>
    </source>
</reference>
<organism evidence="2 3">
    <name type="scientific">Pseudoalteromonas gelatinilytica</name>
    <dbReference type="NCBI Taxonomy" id="1703256"/>
    <lineage>
        <taxon>Bacteria</taxon>
        <taxon>Pseudomonadati</taxon>
        <taxon>Pseudomonadota</taxon>
        <taxon>Gammaproteobacteria</taxon>
        <taxon>Alteromonadales</taxon>
        <taxon>Pseudoalteromonadaceae</taxon>
        <taxon>Pseudoalteromonas</taxon>
    </lineage>
</organism>
<dbReference type="SUPFAM" id="SSF53448">
    <property type="entry name" value="Nucleotide-diphospho-sugar transferases"/>
    <property type="match status" value="1"/>
</dbReference>
<dbReference type="Gene3D" id="3.90.550.10">
    <property type="entry name" value="Spore Coat Polysaccharide Biosynthesis Protein SpsA, Chain A"/>
    <property type="match status" value="1"/>
</dbReference>
<dbReference type="PANTHER" id="PTHR22916">
    <property type="entry name" value="GLYCOSYLTRANSFERASE"/>
    <property type="match status" value="1"/>
</dbReference>
<dbReference type="AlphaFoldDB" id="A0A3A3EL17"/>
<accession>A0A3A3EL17</accession>
<dbReference type="PANTHER" id="PTHR22916:SF3">
    <property type="entry name" value="UDP-GLCNAC:BETAGAL BETA-1,3-N-ACETYLGLUCOSAMINYLTRANSFERASE-LIKE PROTEIN 1"/>
    <property type="match status" value="1"/>
</dbReference>
<dbReference type="CDD" id="cd00761">
    <property type="entry name" value="Glyco_tranf_GTA_type"/>
    <property type="match status" value="1"/>
</dbReference>
<dbReference type="Pfam" id="PF00535">
    <property type="entry name" value="Glycos_transf_2"/>
    <property type="match status" value="1"/>
</dbReference>
<dbReference type="InterPro" id="IPR029044">
    <property type="entry name" value="Nucleotide-diphossugar_trans"/>
</dbReference>
<evidence type="ECO:0000259" key="1">
    <source>
        <dbReference type="Pfam" id="PF00535"/>
    </source>
</evidence>
<dbReference type="InterPro" id="IPR001173">
    <property type="entry name" value="Glyco_trans_2-like"/>
</dbReference>
<proteinExistence type="predicted"/>
<gene>
    <name evidence="2" type="ORF">D4741_01885</name>
</gene>
<dbReference type="RefSeq" id="WP_119851834.1">
    <property type="nucleotide sequence ID" value="NZ_QYSE01000001.1"/>
</dbReference>
<evidence type="ECO:0000313" key="2">
    <source>
        <dbReference type="EMBL" id="RJF36855.1"/>
    </source>
</evidence>
<dbReference type="Proteomes" id="UP000265938">
    <property type="component" value="Unassembled WGS sequence"/>
</dbReference>
<dbReference type="EMBL" id="QYSE01000001">
    <property type="protein sequence ID" value="RJF36855.1"/>
    <property type="molecule type" value="Genomic_DNA"/>
</dbReference>
<evidence type="ECO:0000313" key="3">
    <source>
        <dbReference type="Proteomes" id="UP000265938"/>
    </source>
</evidence>
<comment type="caution">
    <text evidence="2">The sequence shown here is derived from an EMBL/GenBank/DDBJ whole genome shotgun (WGS) entry which is preliminary data.</text>
</comment>
<feature type="domain" description="Glycosyltransferase 2-like" evidence="1">
    <location>
        <begin position="6"/>
        <end position="118"/>
    </location>
</feature>